<dbReference type="GO" id="GO:0035329">
    <property type="term" value="P:hippo signaling"/>
    <property type="evidence" value="ECO:0007669"/>
    <property type="project" value="TreeGrafter"/>
</dbReference>
<evidence type="ECO:0000256" key="12">
    <source>
        <dbReference type="ARBA" id="ARBA00022842"/>
    </source>
</evidence>
<dbReference type="STRING" id="51028.A0A0N4VI72"/>
<feature type="region of interest" description="Disordered" evidence="17">
    <location>
        <begin position="464"/>
        <end position="500"/>
    </location>
</feature>
<proteinExistence type="inferred from homology"/>
<dbReference type="AlphaFoldDB" id="A0A0N4VI72"/>
<evidence type="ECO:0000256" key="11">
    <source>
        <dbReference type="ARBA" id="ARBA00022840"/>
    </source>
</evidence>
<comment type="similarity">
    <text evidence="16">Belongs to the protein kinase superfamily.</text>
</comment>
<evidence type="ECO:0000256" key="6">
    <source>
        <dbReference type="ARBA" id="ARBA00022553"/>
    </source>
</evidence>
<comment type="catalytic activity">
    <reaction evidence="13">
        <text>L-threonyl-[protein] + ATP = O-phospho-L-threonyl-[protein] + ADP + H(+)</text>
        <dbReference type="Rhea" id="RHEA:46608"/>
        <dbReference type="Rhea" id="RHEA-COMP:11060"/>
        <dbReference type="Rhea" id="RHEA-COMP:11605"/>
        <dbReference type="ChEBI" id="CHEBI:15378"/>
        <dbReference type="ChEBI" id="CHEBI:30013"/>
        <dbReference type="ChEBI" id="CHEBI:30616"/>
        <dbReference type="ChEBI" id="CHEBI:61977"/>
        <dbReference type="ChEBI" id="CHEBI:456216"/>
        <dbReference type="EC" id="2.7.11.1"/>
    </reaction>
</comment>
<evidence type="ECO:0000256" key="4">
    <source>
        <dbReference type="ARBA" id="ARBA00022490"/>
    </source>
</evidence>
<dbReference type="InterPro" id="IPR017441">
    <property type="entry name" value="Protein_kinase_ATP_BS"/>
</dbReference>
<dbReference type="SMART" id="SM00220">
    <property type="entry name" value="S_TKc"/>
    <property type="match status" value="1"/>
</dbReference>
<dbReference type="OrthoDB" id="2156623at2759"/>
<evidence type="ECO:0000256" key="7">
    <source>
        <dbReference type="ARBA" id="ARBA00022679"/>
    </source>
</evidence>
<evidence type="ECO:0000256" key="9">
    <source>
        <dbReference type="ARBA" id="ARBA00022741"/>
    </source>
</evidence>
<reference evidence="19 20" key="2">
    <citation type="submission" date="2018-10" db="EMBL/GenBank/DDBJ databases">
        <authorList>
            <consortium name="Pathogen Informatics"/>
        </authorList>
    </citation>
    <scope>NUCLEOTIDE SEQUENCE [LARGE SCALE GENOMIC DNA]</scope>
</reference>
<dbReference type="GO" id="GO:0004674">
    <property type="term" value="F:protein serine/threonine kinase activity"/>
    <property type="evidence" value="ECO:0007669"/>
    <property type="project" value="UniProtKB-KW"/>
</dbReference>
<organism evidence="21">
    <name type="scientific">Enterobius vermicularis</name>
    <name type="common">Human pinworm</name>
    <dbReference type="NCBI Taxonomy" id="51028"/>
    <lineage>
        <taxon>Eukaryota</taxon>
        <taxon>Metazoa</taxon>
        <taxon>Ecdysozoa</taxon>
        <taxon>Nematoda</taxon>
        <taxon>Chromadorea</taxon>
        <taxon>Rhabditida</taxon>
        <taxon>Spirurina</taxon>
        <taxon>Oxyuridomorpha</taxon>
        <taxon>Oxyuroidea</taxon>
        <taxon>Oxyuridae</taxon>
        <taxon>Enterobius</taxon>
    </lineage>
</organism>
<feature type="binding site" evidence="15">
    <location>
        <position position="146"/>
    </location>
    <ligand>
        <name>ATP</name>
        <dbReference type="ChEBI" id="CHEBI:30616"/>
    </ligand>
</feature>
<evidence type="ECO:0000256" key="5">
    <source>
        <dbReference type="ARBA" id="ARBA00022527"/>
    </source>
</evidence>
<dbReference type="SUPFAM" id="SSF56112">
    <property type="entry name" value="Protein kinase-like (PK-like)"/>
    <property type="match status" value="1"/>
</dbReference>
<keyword evidence="10" id="KW-0418">Kinase</keyword>
<comment type="subcellular location">
    <subcellularLocation>
        <location evidence="2">Cytoplasm</location>
    </subcellularLocation>
</comment>
<dbReference type="InterPro" id="IPR011009">
    <property type="entry name" value="Kinase-like_dom_sf"/>
</dbReference>
<comment type="catalytic activity">
    <reaction evidence="14">
        <text>L-seryl-[protein] + ATP = O-phospho-L-seryl-[protein] + ADP + H(+)</text>
        <dbReference type="Rhea" id="RHEA:17989"/>
        <dbReference type="Rhea" id="RHEA-COMP:9863"/>
        <dbReference type="Rhea" id="RHEA-COMP:11604"/>
        <dbReference type="ChEBI" id="CHEBI:15378"/>
        <dbReference type="ChEBI" id="CHEBI:29999"/>
        <dbReference type="ChEBI" id="CHEBI:30616"/>
        <dbReference type="ChEBI" id="CHEBI:83421"/>
        <dbReference type="ChEBI" id="CHEBI:456216"/>
        <dbReference type="EC" id="2.7.11.1"/>
    </reaction>
</comment>
<dbReference type="GO" id="GO:0000082">
    <property type="term" value="P:G1/S transition of mitotic cell cycle"/>
    <property type="evidence" value="ECO:0007669"/>
    <property type="project" value="TreeGrafter"/>
</dbReference>
<dbReference type="WBParaSite" id="EVEC_0001052501-mRNA-1">
    <property type="protein sequence ID" value="EVEC_0001052501-mRNA-1"/>
    <property type="gene ID" value="EVEC_0001052501"/>
</dbReference>
<dbReference type="Proteomes" id="UP000274131">
    <property type="component" value="Unassembled WGS sequence"/>
</dbReference>
<evidence type="ECO:0000256" key="10">
    <source>
        <dbReference type="ARBA" id="ARBA00022777"/>
    </source>
</evidence>
<dbReference type="PANTHER" id="PTHR24356">
    <property type="entry name" value="SERINE/THREONINE-PROTEIN KINASE"/>
    <property type="match status" value="1"/>
</dbReference>
<feature type="domain" description="Protein kinase" evidence="18">
    <location>
        <begin position="107"/>
        <end position="400"/>
    </location>
</feature>
<evidence type="ECO:0000256" key="14">
    <source>
        <dbReference type="ARBA" id="ARBA00048679"/>
    </source>
</evidence>
<name>A0A0N4VI72_ENTVE</name>
<dbReference type="EMBL" id="UXUI01010348">
    <property type="protein sequence ID" value="VDD95117.1"/>
    <property type="molecule type" value="Genomic_DNA"/>
</dbReference>
<dbReference type="PROSITE" id="PS50011">
    <property type="entry name" value="PROTEIN_KINASE_DOM"/>
    <property type="match status" value="1"/>
</dbReference>
<evidence type="ECO:0000256" key="3">
    <source>
        <dbReference type="ARBA" id="ARBA00012513"/>
    </source>
</evidence>
<dbReference type="FunFam" id="1.10.510.10:FF:000024">
    <property type="entry name" value="Probable serine/threonine-protein kinase cot-1"/>
    <property type="match status" value="1"/>
</dbReference>
<dbReference type="InterPro" id="IPR008271">
    <property type="entry name" value="Ser/Thr_kinase_AS"/>
</dbReference>
<keyword evidence="9 15" id="KW-0547">Nucleotide-binding</keyword>
<dbReference type="EC" id="2.7.11.1" evidence="3"/>
<evidence type="ECO:0000313" key="20">
    <source>
        <dbReference type="Proteomes" id="UP000274131"/>
    </source>
</evidence>
<dbReference type="PROSITE" id="PS00108">
    <property type="entry name" value="PROTEIN_KINASE_ST"/>
    <property type="match status" value="1"/>
</dbReference>
<keyword evidence="8" id="KW-0479">Metal-binding</keyword>
<evidence type="ECO:0000256" key="17">
    <source>
        <dbReference type="SAM" id="MobiDB-lite"/>
    </source>
</evidence>
<evidence type="ECO:0000256" key="16">
    <source>
        <dbReference type="RuleBase" id="RU000304"/>
    </source>
</evidence>
<protein>
    <recommendedName>
        <fullName evidence="3">non-specific serine/threonine protein kinase</fullName>
        <ecNumber evidence="3">2.7.11.1</ecNumber>
    </recommendedName>
</protein>
<dbReference type="InterPro" id="IPR000719">
    <property type="entry name" value="Prot_kinase_dom"/>
</dbReference>
<dbReference type="GO" id="GO:1900181">
    <property type="term" value="P:negative regulation of protein localization to nucleus"/>
    <property type="evidence" value="ECO:0007669"/>
    <property type="project" value="UniProtKB-ARBA"/>
</dbReference>
<dbReference type="GO" id="GO:0007010">
    <property type="term" value="P:cytoskeleton organization"/>
    <property type="evidence" value="ECO:0007669"/>
    <property type="project" value="UniProtKB-ARBA"/>
</dbReference>
<accession>A0A0N4VI72</accession>
<dbReference type="CDD" id="cd21774">
    <property type="entry name" value="MobB_LATS"/>
    <property type="match status" value="1"/>
</dbReference>
<evidence type="ECO:0000256" key="15">
    <source>
        <dbReference type="PROSITE-ProRule" id="PRU10141"/>
    </source>
</evidence>
<keyword evidence="11 15" id="KW-0067">ATP-binding</keyword>
<keyword evidence="6" id="KW-0597">Phosphoprotein</keyword>
<evidence type="ECO:0000256" key="8">
    <source>
        <dbReference type="ARBA" id="ARBA00022723"/>
    </source>
</evidence>
<reference evidence="21" key="1">
    <citation type="submission" date="2017-02" db="UniProtKB">
        <authorList>
            <consortium name="WormBaseParasite"/>
        </authorList>
    </citation>
    <scope>IDENTIFICATION</scope>
</reference>
<sequence length="500" mass="58163">METQTQPVYLNHDIPSDSSDFVEIHSNTFESEIKPCRPRLFCFFMEQHVERLIQQCKERQQRAHQLVKEMESANLPKVLREQLMKILIQKESRYLRLRRQKMNKDMFEIVKHIGFGAFGVVSLVRKKDTGQVYAMKTLNKKDVIKKNQAAHVKAERDILALADSRWIVKLYFSFQDSQCLYFVMEYVPGGDMMQLLILKGFFEEDLAKFYIAELTCAIGYVHSLGFIHRDIKPDNILIDEEGHLKLTDFGLCTGLRWTHDKKYYDIDNDEEQDLRENSKSKVLLIRNHTKKHNSDSLVGTDNYMAPEVIRKTGHTQLCDWWSVGVILYEMVIGRPPFMSNDRQSTQAKIKHWDRYLDLNNTRAQKLSRECIDIMKKLISEQENRLGRKSGAKEVKAHSWFKGINFATIGSSRAAYIPCVKHAEDTSNFETFDFELGHPAFYEFTFRHFFDFDKKGCPSLKQRPSLAPLIETGNSPKLPQASDHRSFGSRELSSSVESDEC</sequence>
<dbReference type="PROSITE" id="PS00107">
    <property type="entry name" value="PROTEIN_KINASE_ATP"/>
    <property type="match status" value="1"/>
</dbReference>
<keyword evidence="4" id="KW-0963">Cytoplasm</keyword>
<evidence type="ECO:0000256" key="13">
    <source>
        <dbReference type="ARBA" id="ARBA00047899"/>
    </source>
</evidence>
<dbReference type="GO" id="GO:0071944">
    <property type="term" value="C:cell periphery"/>
    <property type="evidence" value="ECO:0007669"/>
    <property type="project" value="UniProtKB-ARBA"/>
</dbReference>
<evidence type="ECO:0000256" key="2">
    <source>
        <dbReference type="ARBA" id="ARBA00004496"/>
    </source>
</evidence>
<dbReference type="GO" id="GO:0005737">
    <property type="term" value="C:cytoplasm"/>
    <property type="evidence" value="ECO:0007669"/>
    <property type="project" value="UniProtKB-SubCell"/>
</dbReference>
<dbReference type="GO" id="GO:0046872">
    <property type="term" value="F:metal ion binding"/>
    <property type="evidence" value="ECO:0007669"/>
    <property type="project" value="UniProtKB-KW"/>
</dbReference>
<dbReference type="PANTHER" id="PTHR24356:SF418">
    <property type="entry name" value="SERINE_THREONINE-PROTEIN KINASE WARTS"/>
    <property type="match status" value="1"/>
</dbReference>
<evidence type="ECO:0000259" key="18">
    <source>
        <dbReference type="PROSITE" id="PS50011"/>
    </source>
</evidence>
<dbReference type="GO" id="GO:0005524">
    <property type="term" value="F:ATP binding"/>
    <property type="evidence" value="ECO:0007669"/>
    <property type="project" value="UniProtKB-UniRule"/>
</dbReference>
<evidence type="ECO:0000313" key="21">
    <source>
        <dbReference type="WBParaSite" id="EVEC_0001052501-mRNA-1"/>
    </source>
</evidence>
<dbReference type="Pfam" id="PF00069">
    <property type="entry name" value="Pkinase"/>
    <property type="match status" value="2"/>
</dbReference>
<keyword evidence="7" id="KW-0808">Transferase</keyword>
<keyword evidence="12" id="KW-0460">Magnesium</keyword>
<dbReference type="FunFam" id="3.30.200.20:FF:000391">
    <property type="entry name" value="Large tumor suppressor kinase 1"/>
    <property type="match status" value="1"/>
</dbReference>
<evidence type="ECO:0000313" key="19">
    <source>
        <dbReference type="EMBL" id="VDD95117.1"/>
    </source>
</evidence>
<keyword evidence="20" id="KW-1185">Reference proteome</keyword>
<dbReference type="InterPro" id="IPR050236">
    <property type="entry name" value="Ser_Thr_kinase_AGC"/>
</dbReference>
<comment type="cofactor">
    <cofactor evidence="1">
        <name>Mg(2+)</name>
        <dbReference type="ChEBI" id="CHEBI:18420"/>
    </cofactor>
</comment>
<evidence type="ECO:0000256" key="1">
    <source>
        <dbReference type="ARBA" id="ARBA00001946"/>
    </source>
</evidence>
<keyword evidence="5 16" id="KW-0723">Serine/threonine-protein kinase</keyword>
<gene>
    <name evidence="19" type="ORF">EVEC_LOCUS9868</name>
</gene>
<dbReference type="Gene3D" id="1.10.510.10">
    <property type="entry name" value="Transferase(Phosphotransferase) domain 1"/>
    <property type="match status" value="1"/>
</dbReference>
<dbReference type="GO" id="GO:0046620">
    <property type="term" value="P:regulation of organ growth"/>
    <property type="evidence" value="ECO:0007669"/>
    <property type="project" value="TreeGrafter"/>
</dbReference>
<dbReference type="GO" id="GO:0043065">
    <property type="term" value="P:positive regulation of apoptotic process"/>
    <property type="evidence" value="ECO:0007669"/>
    <property type="project" value="TreeGrafter"/>
</dbReference>
<feature type="compositionally biased region" description="Polar residues" evidence="17">
    <location>
        <begin position="490"/>
        <end position="500"/>
    </location>
</feature>
<dbReference type="Gene3D" id="3.30.200.20">
    <property type="entry name" value="Phosphorylase Kinase, domain 1"/>
    <property type="match status" value="1"/>
</dbReference>